<reference evidence="1" key="1">
    <citation type="submission" date="2020-09" db="EMBL/GenBank/DDBJ databases">
        <title>Genome-Enabled Discovery of Anthraquinone Biosynthesis in Senna tora.</title>
        <authorList>
            <person name="Kang S.-H."/>
            <person name="Pandey R.P."/>
            <person name="Lee C.-M."/>
            <person name="Sim J.-S."/>
            <person name="Jeong J.-T."/>
            <person name="Choi B.-S."/>
            <person name="Jung M."/>
            <person name="Ginzburg D."/>
            <person name="Zhao K."/>
            <person name="Won S.Y."/>
            <person name="Oh T.-J."/>
            <person name="Yu Y."/>
            <person name="Kim N.-H."/>
            <person name="Lee O.R."/>
            <person name="Lee T.-H."/>
            <person name="Bashyal P."/>
            <person name="Kim T.-S."/>
            <person name="Lee W.-H."/>
            <person name="Kawkins C."/>
            <person name="Kim C.-K."/>
            <person name="Kim J.S."/>
            <person name="Ahn B.O."/>
            <person name="Rhee S.Y."/>
            <person name="Sohng J.K."/>
        </authorList>
    </citation>
    <scope>NUCLEOTIDE SEQUENCE</scope>
    <source>
        <tissue evidence="1">Leaf</tissue>
    </source>
</reference>
<accession>A0A835C680</accession>
<dbReference type="GO" id="GO:0016301">
    <property type="term" value="F:kinase activity"/>
    <property type="evidence" value="ECO:0007669"/>
    <property type="project" value="UniProtKB-KW"/>
</dbReference>
<keyword evidence="1" id="KW-0808">Transferase</keyword>
<evidence type="ECO:0000313" key="1">
    <source>
        <dbReference type="EMBL" id="KAF7833561.1"/>
    </source>
</evidence>
<comment type="caution">
    <text evidence="1">The sequence shown here is derived from an EMBL/GenBank/DDBJ whole genome shotgun (WGS) entry which is preliminary data.</text>
</comment>
<keyword evidence="2" id="KW-1185">Reference proteome</keyword>
<protein>
    <submittedName>
        <fullName evidence="1">Putative serine/threonine-protein kinase WNK9 isoform X1</fullName>
    </submittedName>
</protein>
<name>A0A835C680_9FABA</name>
<keyword evidence="1" id="KW-0418">Kinase</keyword>
<sequence>MGAAPRDRTCEAMDCRGEGMVNAKSLYAGSLLPSSLNRTVSLPVDAVDI</sequence>
<dbReference type="OrthoDB" id="10574912at2759"/>
<evidence type="ECO:0000313" key="2">
    <source>
        <dbReference type="Proteomes" id="UP000634136"/>
    </source>
</evidence>
<dbReference type="EMBL" id="JAAIUW010000005">
    <property type="protein sequence ID" value="KAF7833561.1"/>
    <property type="molecule type" value="Genomic_DNA"/>
</dbReference>
<dbReference type="AlphaFoldDB" id="A0A835C680"/>
<gene>
    <name evidence="1" type="ORF">G2W53_015894</name>
</gene>
<organism evidence="1 2">
    <name type="scientific">Senna tora</name>
    <dbReference type="NCBI Taxonomy" id="362788"/>
    <lineage>
        <taxon>Eukaryota</taxon>
        <taxon>Viridiplantae</taxon>
        <taxon>Streptophyta</taxon>
        <taxon>Embryophyta</taxon>
        <taxon>Tracheophyta</taxon>
        <taxon>Spermatophyta</taxon>
        <taxon>Magnoliopsida</taxon>
        <taxon>eudicotyledons</taxon>
        <taxon>Gunneridae</taxon>
        <taxon>Pentapetalae</taxon>
        <taxon>rosids</taxon>
        <taxon>fabids</taxon>
        <taxon>Fabales</taxon>
        <taxon>Fabaceae</taxon>
        <taxon>Caesalpinioideae</taxon>
        <taxon>Cassia clade</taxon>
        <taxon>Senna</taxon>
    </lineage>
</organism>
<proteinExistence type="predicted"/>
<dbReference type="Proteomes" id="UP000634136">
    <property type="component" value="Unassembled WGS sequence"/>
</dbReference>